<accession>A0A4R4A016</accession>
<sequence length="46" mass="5117">MDTAAIIMMVLFLLVIWGGLALSIAHFVRQPDDMTEENAARTARKV</sequence>
<dbReference type="EMBL" id="JALXTC010000045">
    <property type="protein sequence ID" value="MCT2118140.1"/>
    <property type="molecule type" value="Genomic_DNA"/>
</dbReference>
<dbReference type="Proteomes" id="UP001206890">
    <property type="component" value="Unassembled WGS sequence"/>
</dbReference>
<keyword evidence="1" id="KW-1133">Transmembrane helix</keyword>
<dbReference type="Pfam" id="PF16951">
    <property type="entry name" value="MaAIMP_sms"/>
    <property type="match status" value="1"/>
</dbReference>
<dbReference type="AlphaFoldDB" id="A0A4R4A016"/>
<dbReference type="Proteomes" id="UP001560293">
    <property type="component" value="Unassembled WGS sequence"/>
</dbReference>
<keyword evidence="6" id="KW-1185">Reference proteome</keyword>
<dbReference type="EMBL" id="JBFTEZ010000002">
    <property type="protein sequence ID" value="MEX6464974.1"/>
    <property type="molecule type" value="Genomic_DNA"/>
</dbReference>
<evidence type="ECO:0000256" key="1">
    <source>
        <dbReference type="SAM" id="Phobius"/>
    </source>
</evidence>
<protein>
    <submittedName>
        <fullName evidence="2">Methionine/alanine import family NSS transporter small subunit</fullName>
    </submittedName>
    <submittedName>
        <fullName evidence="4">Putative methionine/alanine importer small subunit</fullName>
    </submittedName>
</protein>
<keyword evidence="1" id="KW-0812">Transmembrane</keyword>
<comment type="caution">
    <text evidence="4">The sequence shown here is derived from an EMBL/GenBank/DDBJ whole genome shotgun (WGS) entry which is preliminary data.</text>
</comment>
<dbReference type="GeneID" id="89530020"/>
<keyword evidence="1" id="KW-0472">Membrane</keyword>
<name>A0A4R4A016_9ACTN</name>
<evidence type="ECO:0000313" key="4">
    <source>
        <dbReference type="EMBL" id="TCW26754.1"/>
    </source>
</evidence>
<feature type="transmembrane region" description="Helical" evidence="1">
    <location>
        <begin position="6"/>
        <end position="28"/>
    </location>
</feature>
<reference evidence="2" key="2">
    <citation type="submission" date="2022-04" db="EMBL/GenBank/DDBJ databases">
        <title>Human microbiome associated bacterial genomes.</title>
        <authorList>
            <person name="Sandstrom S."/>
            <person name="Salamzade R."/>
            <person name="Kalan L.R."/>
        </authorList>
    </citation>
    <scope>NUCLEOTIDE SEQUENCE</scope>
    <source>
        <strain evidence="2">P3-SID1762</strain>
    </source>
</reference>
<dbReference type="EMBL" id="SMCX01000001">
    <property type="protein sequence ID" value="TCW26754.1"/>
    <property type="molecule type" value="Genomic_DNA"/>
</dbReference>
<reference evidence="3" key="4">
    <citation type="submission" date="2024-07" db="EMBL/GenBank/DDBJ databases">
        <authorList>
            <person name="Wildschutte H."/>
        </authorList>
    </citation>
    <scope>NUCLEOTIDE SEQUENCE</scope>
    <source>
        <strain evidence="3">N60</strain>
    </source>
</reference>
<dbReference type="Proteomes" id="UP000295805">
    <property type="component" value="Unassembled WGS sequence"/>
</dbReference>
<dbReference type="RefSeq" id="WP_082767821.1">
    <property type="nucleotide sequence ID" value="NZ_CP143053.1"/>
</dbReference>
<reference evidence="4 5" key="1">
    <citation type="submission" date="2019-03" db="EMBL/GenBank/DDBJ databases">
        <title>Root nodule microbial communities of legume samples collected from USA, Mexico and Botswana.</title>
        <authorList>
            <person name="Hirsch A."/>
        </authorList>
    </citation>
    <scope>NUCLEOTIDE SEQUENCE [LARGE SCALE GENOMIC DNA]</scope>
    <source>
        <strain evidence="4 5">55</strain>
    </source>
</reference>
<organism evidence="4 5">
    <name type="scientific">Dietzia cinnamea</name>
    <dbReference type="NCBI Taxonomy" id="321318"/>
    <lineage>
        <taxon>Bacteria</taxon>
        <taxon>Bacillati</taxon>
        <taxon>Actinomycetota</taxon>
        <taxon>Actinomycetes</taxon>
        <taxon>Mycobacteriales</taxon>
        <taxon>Dietziaceae</taxon>
        <taxon>Dietzia</taxon>
    </lineage>
</organism>
<dbReference type="InterPro" id="IPR031596">
    <property type="entry name" value="MaAIMP_sms"/>
</dbReference>
<proteinExistence type="predicted"/>
<evidence type="ECO:0000313" key="3">
    <source>
        <dbReference type="EMBL" id="MEX6464974.1"/>
    </source>
</evidence>
<evidence type="ECO:0000313" key="6">
    <source>
        <dbReference type="Proteomes" id="UP001560293"/>
    </source>
</evidence>
<reference evidence="6" key="3">
    <citation type="submission" date="2024-07" db="EMBL/GenBank/DDBJ databases">
        <title>Pseudomonas strain that inhibits Aeromonas fish pathogens.</title>
        <authorList>
            <person name="Wildschutte H."/>
        </authorList>
    </citation>
    <scope>NUCLEOTIDE SEQUENCE [LARGE SCALE GENOMIC DNA]</scope>
    <source>
        <strain evidence="6">n60</strain>
    </source>
</reference>
<evidence type="ECO:0000313" key="5">
    <source>
        <dbReference type="Proteomes" id="UP000295805"/>
    </source>
</evidence>
<dbReference type="NCBIfam" id="NF033493">
    <property type="entry name" value="MetS_like_NSS"/>
    <property type="match status" value="1"/>
</dbReference>
<gene>
    <name evidence="3" type="ORF">AB6N35_11605</name>
    <name evidence="4" type="ORF">EDD19_101169</name>
    <name evidence="2" type="ORF">M3D93_10300</name>
</gene>
<evidence type="ECO:0000313" key="2">
    <source>
        <dbReference type="EMBL" id="MCT2118140.1"/>
    </source>
</evidence>